<feature type="compositionally biased region" description="Basic and acidic residues" evidence="1">
    <location>
        <begin position="328"/>
        <end position="342"/>
    </location>
</feature>
<evidence type="ECO:0000313" key="3">
    <source>
        <dbReference type="EMBL" id="JAG10832.1"/>
    </source>
</evidence>
<dbReference type="EMBL" id="GBRD01003877">
    <property type="protein sequence ID" value="JAG61944.1"/>
    <property type="molecule type" value="Transcribed_RNA"/>
</dbReference>
<feature type="compositionally biased region" description="Polar residues" evidence="1">
    <location>
        <begin position="136"/>
        <end position="146"/>
    </location>
</feature>
<accession>A0A0A9WQT8</accession>
<feature type="compositionally biased region" description="Basic and acidic residues" evidence="1">
    <location>
        <begin position="154"/>
        <end position="193"/>
    </location>
</feature>
<feature type="compositionally biased region" description="Basic and acidic residues" evidence="1">
    <location>
        <begin position="36"/>
        <end position="47"/>
    </location>
</feature>
<dbReference type="EMBL" id="GBHO01032772">
    <property type="protein sequence ID" value="JAG10832.1"/>
    <property type="molecule type" value="Transcribed_RNA"/>
</dbReference>
<feature type="region of interest" description="Disordered" evidence="1">
    <location>
        <begin position="328"/>
        <end position="350"/>
    </location>
</feature>
<reference evidence="4" key="3">
    <citation type="submission" date="2014-09" db="EMBL/GenBank/DDBJ databases">
        <authorList>
            <person name="Magalhaes I.L.F."/>
            <person name="Oliveira U."/>
            <person name="Santos F.R."/>
            <person name="Vidigal T.H.D.A."/>
            <person name="Brescovit A.D."/>
            <person name="Santos A.J."/>
        </authorList>
    </citation>
    <scope>NUCLEOTIDE SEQUENCE</scope>
</reference>
<feature type="region of interest" description="Disordered" evidence="1">
    <location>
        <begin position="34"/>
        <end position="295"/>
    </location>
</feature>
<protein>
    <submittedName>
        <fullName evidence="3">Uncharacterized protein</fullName>
    </submittedName>
</protein>
<evidence type="ECO:0000313" key="2">
    <source>
        <dbReference type="EMBL" id="JAG00111.1"/>
    </source>
</evidence>
<proteinExistence type="predicted"/>
<reference evidence="3" key="2">
    <citation type="submission" date="2014-07" db="EMBL/GenBank/DDBJ databases">
        <authorList>
            <person name="Hull J."/>
        </authorList>
    </citation>
    <scope>NUCLEOTIDE SEQUENCE</scope>
</reference>
<dbReference type="EMBL" id="GBHO01043493">
    <property type="protein sequence ID" value="JAG00111.1"/>
    <property type="molecule type" value="Transcribed_RNA"/>
</dbReference>
<feature type="compositionally biased region" description="Basic and acidic residues" evidence="1">
    <location>
        <begin position="117"/>
        <end position="135"/>
    </location>
</feature>
<sequence>MTDLEEREKKLDEEIEMLDESFLAGTLTKSQYDLQMEEKDKEKEEIIARQLNSQEAKQMETITEPKMQESSSKRPLTEEESNKPPLEDESELLSKESERMSLHKKDIGMEPSVKTHTRVEIREPPLDMEREKLESEGSNQQSLKQSSKGRRHSSMREIGRSFRRTSMKERRISMKEASEKRIIAEEPSPKADEINEQSLSNEQPTEAEKEHALEEVGNGSSKERGGEEQSAIGGTSKSPDTGQEGEELTISHEPDVERKKKKAQKNQFPLMSLIQKMPTLMMKRENQEKKRRQRERRQLIRRCHQICWTQKLAAITEKKVRGERLKKTRERCSKETTKERKSCNSPRMIY</sequence>
<reference evidence="3" key="1">
    <citation type="journal article" date="2014" name="PLoS ONE">
        <title>Transcriptome-Based Identification of ABC Transporters in the Western Tarnished Plant Bug Lygus hesperus.</title>
        <authorList>
            <person name="Hull J.J."/>
            <person name="Chaney K."/>
            <person name="Geib S.M."/>
            <person name="Fabrick J.A."/>
            <person name="Brent C.S."/>
            <person name="Walsh D."/>
            <person name="Lavine L.C."/>
        </authorList>
    </citation>
    <scope>NUCLEOTIDE SEQUENCE</scope>
</reference>
<feature type="compositionally biased region" description="Basic and acidic residues" evidence="1">
    <location>
        <begin position="71"/>
        <end position="108"/>
    </location>
</feature>
<name>A0A0A9WQT8_LYGHE</name>
<evidence type="ECO:0000256" key="1">
    <source>
        <dbReference type="SAM" id="MobiDB-lite"/>
    </source>
</evidence>
<evidence type="ECO:0000313" key="4">
    <source>
        <dbReference type="EMBL" id="JAG61944.1"/>
    </source>
</evidence>
<feature type="compositionally biased region" description="Polar residues" evidence="1">
    <location>
        <begin position="232"/>
        <end position="241"/>
    </location>
</feature>
<organism evidence="3">
    <name type="scientific">Lygus hesperus</name>
    <name type="common">Western plant bug</name>
    <dbReference type="NCBI Taxonomy" id="30085"/>
    <lineage>
        <taxon>Eukaryota</taxon>
        <taxon>Metazoa</taxon>
        <taxon>Ecdysozoa</taxon>
        <taxon>Arthropoda</taxon>
        <taxon>Hexapoda</taxon>
        <taxon>Insecta</taxon>
        <taxon>Pterygota</taxon>
        <taxon>Neoptera</taxon>
        <taxon>Paraneoptera</taxon>
        <taxon>Hemiptera</taxon>
        <taxon>Heteroptera</taxon>
        <taxon>Panheteroptera</taxon>
        <taxon>Cimicomorpha</taxon>
        <taxon>Miridae</taxon>
        <taxon>Mirini</taxon>
        <taxon>Lygus</taxon>
    </lineage>
</organism>
<feature type="compositionally biased region" description="Basic and acidic residues" evidence="1">
    <location>
        <begin position="249"/>
        <end position="258"/>
    </location>
</feature>
<gene>
    <name evidence="2" type="ORF">CM83_26145</name>
    <name evidence="3" type="ORF">CM83_26148</name>
</gene>
<dbReference type="AlphaFoldDB" id="A0A0A9WQT8"/>